<feature type="coiled-coil region" evidence="4">
    <location>
        <begin position="85"/>
        <end position="119"/>
    </location>
</feature>
<evidence type="ECO:0000256" key="3">
    <source>
        <dbReference type="RuleBase" id="RU000685"/>
    </source>
</evidence>
<dbReference type="InterPro" id="IPR018039">
    <property type="entry name" value="IF_conserved"/>
</dbReference>
<dbReference type="InterPro" id="IPR052857">
    <property type="entry name" value="IF_Keratin-like"/>
</dbReference>
<accession>A0AAY5EFF4</accession>
<dbReference type="Pfam" id="PF00038">
    <property type="entry name" value="Filament"/>
    <property type="match status" value="1"/>
</dbReference>
<dbReference type="Proteomes" id="UP000314983">
    <property type="component" value="Chromosome 21"/>
</dbReference>
<organism evidence="6 7">
    <name type="scientific">Electrophorus electricus</name>
    <name type="common">Electric eel</name>
    <name type="synonym">Gymnotus electricus</name>
    <dbReference type="NCBI Taxonomy" id="8005"/>
    <lineage>
        <taxon>Eukaryota</taxon>
        <taxon>Metazoa</taxon>
        <taxon>Chordata</taxon>
        <taxon>Craniata</taxon>
        <taxon>Vertebrata</taxon>
        <taxon>Euteleostomi</taxon>
        <taxon>Actinopterygii</taxon>
        <taxon>Neopterygii</taxon>
        <taxon>Teleostei</taxon>
        <taxon>Ostariophysi</taxon>
        <taxon>Gymnotiformes</taxon>
        <taxon>Gymnotoidei</taxon>
        <taxon>Gymnotidae</taxon>
        <taxon>Electrophorus</taxon>
    </lineage>
</organism>
<dbReference type="GO" id="GO:0005882">
    <property type="term" value="C:intermediate filament"/>
    <property type="evidence" value="ECO:0007669"/>
    <property type="project" value="UniProtKB-KW"/>
</dbReference>
<dbReference type="AlphaFoldDB" id="A0AAY5EFF4"/>
<dbReference type="PANTHER" id="PTHR47082:SF1">
    <property type="entry name" value="KERATIN-LIKE PROTEIN KRT222"/>
    <property type="match status" value="1"/>
</dbReference>
<feature type="domain" description="IF rod" evidence="5">
    <location>
        <begin position="1"/>
        <end position="120"/>
    </location>
</feature>
<evidence type="ECO:0000256" key="2">
    <source>
        <dbReference type="ARBA" id="ARBA00023054"/>
    </source>
</evidence>
<dbReference type="PANTHER" id="PTHR47082">
    <property type="entry name" value="KERATIN-LIKE PROTEIN KRT222"/>
    <property type="match status" value="1"/>
</dbReference>
<dbReference type="Ensembl" id="ENSEEET00000066047.1">
    <property type="protein sequence ID" value="ENSEEEP00000055705.1"/>
    <property type="gene ID" value="ENSEEEG00000021215.2"/>
</dbReference>
<evidence type="ECO:0000313" key="7">
    <source>
        <dbReference type="Proteomes" id="UP000314983"/>
    </source>
</evidence>
<dbReference type="GeneTree" id="ENSGT00940000159655"/>
<keyword evidence="2 4" id="KW-0175">Coiled coil</keyword>
<reference evidence="6 7" key="1">
    <citation type="submission" date="2020-05" db="EMBL/GenBank/DDBJ databases">
        <title>Electrophorus electricus (electric eel) genome, fEleEle1, primary haplotype.</title>
        <authorList>
            <person name="Myers G."/>
            <person name="Meyer A."/>
            <person name="Fedrigo O."/>
            <person name="Formenti G."/>
            <person name="Rhie A."/>
            <person name="Tracey A."/>
            <person name="Sims Y."/>
            <person name="Jarvis E.D."/>
        </authorList>
    </citation>
    <scope>NUCLEOTIDE SEQUENCE [LARGE SCALE GENOMIC DNA]</scope>
</reference>
<evidence type="ECO:0000259" key="5">
    <source>
        <dbReference type="PROSITE" id="PS51842"/>
    </source>
</evidence>
<dbReference type="PROSITE" id="PS00226">
    <property type="entry name" value="IF_ROD_1"/>
    <property type="match status" value="1"/>
</dbReference>
<dbReference type="InterPro" id="IPR039008">
    <property type="entry name" value="IF_rod_dom"/>
</dbReference>
<sequence>MYVCVCVCVQVRQGNKTLQEARAELTEVRKRWHSLQVEMESLHALERGLQSSLLHTQHHYSLQLRDLSHSVHDLEVELEGMRDGLAVQRQQHSQLLNTKMKLEREIATYRRLLEHEEGRFLGVGGQTQKLRPWRGSTPLLLQNGLCNGSEECVSQAAFPGKSASHGQTQTQEGSLVILTGLHKTNTYRHIFQ</sequence>
<reference evidence="6" key="2">
    <citation type="submission" date="2025-08" db="UniProtKB">
        <authorList>
            <consortium name="Ensembl"/>
        </authorList>
    </citation>
    <scope>IDENTIFICATION</scope>
</reference>
<proteinExistence type="inferred from homology"/>
<feature type="coiled-coil region" evidence="4">
    <location>
        <begin position="11"/>
        <end position="38"/>
    </location>
</feature>
<dbReference type="PROSITE" id="PS51842">
    <property type="entry name" value="IF_ROD_2"/>
    <property type="match status" value="1"/>
</dbReference>
<evidence type="ECO:0000256" key="1">
    <source>
        <dbReference type="ARBA" id="ARBA00022754"/>
    </source>
</evidence>
<evidence type="ECO:0000313" key="6">
    <source>
        <dbReference type="Ensembl" id="ENSEEEP00000055705.1"/>
    </source>
</evidence>
<keyword evidence="1 3" id="KW-0403">Intermediate filament</keyword>
<reference evidence="6" key="3">
    <citation type="submission" date="2025-09" db="UniProtKB">
        <authorList>
            <consortium name="Ensembl"/>
        </authorList>
    </citation>
    <scope>IDENTIFICATION</scope>
</reference>
<evidence type="ECO:0000256" key="4">
    <source>
        <dbReference type="SAM" id="Coils"/>
    </source>
</evidence>
<dbReference type="Gene3D" id="1.20.5.170">
    <property type="match status" value="1"/>
</dbReference>
<keyword evidence="7" id="KW-1185">Reference proteome</keyword>
<comment type="similarity">
    <text evidence="3">Belongs to the intermediate filament family.</text>
</comment>
<dbReference type="SUPFAM" id="SSF64593">
    <property type="entry name" value="Intermediate filament protein, coiled coil region"/>
    <property type="match status" value="1"/>
</dbReference>
<protein>
    <recommendedName>
        <fullName evidence="5">IF rod domain-containing protein</fullName>
    </recommendedName>
</protein>
<name>A0AAY5EFF4_ELEEL</name>